<evidence type="ECO:0000313" key="3">
    <source>
        <dbReference type="Proteomes" id="UP000002072"/>
    </source>
</evidence>
<evidence type="ECO:0000313" key="2">
    <source>
        <dbReference type="EMBL" id="ACZ00829.1"/>
    </source>
</evidence>
<dbReference type="KEGG" id="smf:Smon_0345"/>
<feature type="region of interest" description="Disordered" evidence="1">
    <location>
        <begin position="1"/>
        <end position="36"/>
    </location>
</feature>
<evidence type="ECO:0000256" key="1">
    <source>
        <dbReference type="SAM" id="MobiDB-lite"/>
    </source>
</evidence>
<dbReference type="STRING" id="519441.Smon_0345"/>
<keyword evidence="3" id="KW-1185">Reference proteome</keyword>
<dbReference type="RefSeq" id="WP_012858386.1">
    <property type="nucleotide sequence ID" value="NC_013515.1"/>
</dbReference>
<dbReference type="GeneID" id="29673092"/>
<dbReference type="OrthoDB" id="95536at2"/>
<feature type="compositionally biased region" description="Basic and acidic residues" evidence="1">
    <location>
        <begin position="21"/>
        <end position="30"/>
    </location>
</feature>
<dbReference type="EMBL" id="CP001779">
    <property type="protein sequence ID" value="ACZ00829.1"/>
    <property type="molecule type" value="Genomic_DNA"/>
</dbReference>
<proteinExistence type="predicted"/>
<dbReference type="HOGENOM" id="CLU_094978_1_0_0"/>
<protein>
    <recommendedName>
        <fullName evidence="4">Outer membrane protein beta-barrel domain-containing protein</fullName>
    </recommendedName>
</protein>
<accession>D1AX03</accession>
<dbReference type="Proteomes" id="UP000002072">
    <property type="component" value="Chromosome"/>
</dbReference>
<organism evidence="2 3">
    <name type="scientific">Streptobacillus moniliformis (strain ATCC 14647 / DSM 12112 / NCTC 10651 / 9901)</name>
    <dbReference type="NCBI Taxonomy" id="519441"/>
    <lineage>
        <taxon>Bacteria</taxon>
        <taxon>Fusobacteriati</taxon>
        <taxon>Fusobacteriota</taxon>
        <taxon>Fusobacteriia</taxon>
        <taxon>Fusobacteriales</taxon>
        <taxon>Leptotrichiaceae</taxon>
        <taxon>Streptobacillus</taxon>
    </lineage>
</organism>
<dbReference type="AlphaFoldDB" id="D1AX03"/>
<sequence>MENSFSSNKKYHKNKMTISRSDSKNKKEETGTLNSSKITGPRYRLEGALGINTIKSPDFFQAIAILPEWKSQISQKFDITFGPKLTLFLSETKSSEKLIVRGNAVLGIESNFNFRVKENIKVYIGLEAGVGGGIKKNVNDAVEKDVSLIIKAALGSKINDKYNIAIYSAIPDKGLVGIEFGYTFK</sequence>
<gene>
    <name evidence="2" type="ordered locus">Smon_0345</name>
</gene>
<evidence type="ECO:0008006" key="4">
    <source>
        <dbReference type="Google" id="ProtNLM"/>
    </source>
</evidence>
<name>D1AX03_STRM9</name>
<reference evidence="2 3" key="1">
    <citation type="journal article" date="2009" name="Stand. Genomic Sci.">
        <title>Complete genome sequence of Streptobacillus moniliformis type strain (9901T).</title>
        <authorList>
            <person name="Nolan M."/>
            <person name="Gronow S."/>
            <person name="Lapidus A."/>
            <person name="Ivanova N."/>
            <person name="Copeland A."/>
            <person name="Lucas S."/>
            <person name="Del Rio T.G."/>
            <person name="Chen F."/>
            <person name="Tice H."/>
            <person name="Pitluck S."/>
            <person name="Cheng J.F."/>
            <person name="Sims D."/>
            <person name="Meincke L."/>
            <person name="Bruce D."/>
            <person name="Goodwin L."/>
            <person name="Brettin T."/>
            <person name="Han C."/>
            <person name="Detter J.C."/>
            <person name="Ovchinikova G."/>
            <person name="Pati A."/>
            <person name="Mavromatis K."/>
            <person name="Mikhailova N."/>
            <person name="Chen A."/>
            <person name="Palaniappan K."/>
            <person name="Land M."/>
            <person name="Hauser L."/>
            <person name="Chang Y.J."/>
            <person name="Jeffries C.D."/>
            <person name="Rohde M."/>
            <person name="Sproer C."/>
            <person name="Goker M."/>
            <person name="Bristow J."/>
            <person name="Eisen J.A."/>
            <person name="Markowitz V."/>
            <person name="Hugenholtz P."/>
            <person name="Kyrpides N.C."/>
            <person name="Klenk H.P."/>
            <person name="Chain P."/>
        </authorList>
    </citation>
    <scope>NUCLEOTIDE SEQUENCE [LARGE SCALE GENOMIC DNA]</scope>
    <source>
        <strain evidence="3">ATCC 14647 / DSM 12112 / NCTC 10651 / 9901</strain>
    </source>
</reference>